<feature type="compositionally biased region" description="Low complexity" evidence="1">
    <location>
        <begin position="15"/>
        <end position="26"/>
    </location>
</feature>
<dbReference type="InterPro" id="IPR039715">
    <property type="entry name" value="ZCCHC10"/>
</dbReference>
<feature type="compositionally biased region" description="Polar residues" evidence="1">
    <location>
        <begin position="309"/>
        <end position="325"/>
    </location>
</feature>
<dbReference type="PANTHER" id="PTHR13491">
    <property type="entry name" value="ZCCHC10 PROTEIN"/>
    <property type="match status" value="1"/>
</dbReference>
<feature type="compositionally biased region" description="Low complexity" evidence="1">
    <location>
        <begin position="1824"/>
        <end position="1842"/>
    </location>
</feature>
<feature type="compositionally biased region" description="Acidic residues" evidence="1">
    <location>
        <begin position="27"/>
        <end position="40"/>
    </location>
</feature>
<protein>
    <submittedName>
        <fullName evidence="2">Uncharacterized protein</fullName>
    </submittedName>
</protein>
<feature type="region of interest" description="Disordered" evidence="1">
    <location>
        <begin position="1248"/>
        <end position="1326"/>
    </location>
</feature>
<dbReference type="PANTHER" id="PTHR13491:SF0">
    <property type="entry name" value="ZINC FINGER CCHC DOMAIN-CONTAINING PROTEIN 10"/>
    <property type="match status" value="1"/>
</dbReference>
<feature type="compositionally biased region" description="Low complexity" evidence="1">
    <location>
        <begin position="1620"/>
        <end position="1636"/>
    </location>
</feature>
<feature type="compositionally biased region" description="Low complexity" evidence="1">
    <location>
        <begin position="477"/>
        <end position="491"/>
    </location>
</feature>
<sequence length="1918" mass="206477">MSTGPGRLAAATEHAPVAASSSSPLLSDDDANQETYEDMGEPSTETSSEPGDPANITASDLSRLGIETVPNEDGGFTLTFSLASAVEPDSACAEHGTIAQASRSSSATTPPPSATPSSACTCSAKGASATSFQQHIEALAALTAASRTGSSASFVVSGKDTDFFPFLKDIPHPVQADPANAYVQIHIDFDTESRKVAISTTPVSSAVAFAPSRIDRSYKPATSFLQSLETLRQDVQPMSSAAVSAASLVSSVLQPVPAPGAVPIALSSSIPKPPTVPLVSAQRLSTAAAKSLFASGVSAEPLARKPLPTSATPSPAQARATSTIPSFEAPLSPEEGDQRGREQQDNTTRAADADRARTARQPRTHTVHGPIVCAMCSTQNLESSLVESNQFAQNAWARAFGPGPDCVAPHPPASPLCLLAPTLLPGKASACVVLAWDLIQFPVYFCLPCRSADGAQTLARYWVHTALTWNPSEGAEPEASTSESLASTQSSSPPPDPALLATSQLKQRPSRFGGPASEPLPPPADASMRKKRVQSTASTSTTVVSGGAALSQGAGQKPSAPSPHDRLHHSGSGKLAHSVGAAPDLDEENEMATCRKLFDIFFHSDLSFSRRLHCGSMPNAITAAGSLVQAVMSATSRARDASEDKSGDDAAADAPSSVPTHANASAGEEPTPALKKSMMAEPTSQTSATAASKTPTKTSSASAAPSPSASSSSSSASSGRQRDRRGLGLHQAWTDAMRVIFADPDGDPFGFGIIDCAELRDKSATASFADVETMLQRMFREMTRFLVDRRNALGMVIAESQDIDRPYDKTMQFPSCEFLVVLLNAFVDLSVCISRIEMVVQCMHPKMHMHIDEFLAWNACDWQLLLYSAFVQIVFGDRTVQPYLKQVRAVLERTVMTDFASDKGHLLMAYMRFQRLMSSLLSNRTGPSAERYEHQLSRHWFFKMVWPSMQNIFGAASPSFEARSPIFSPAEKAALAGDLRPFVYMVAEQIQQDVVLPSAAAPRVIGMTALSHELMKLVHKLVQEGCVFSLPLHAIPLVEFTNSSGSNASPPEANSSDSAAPKATTANASPDQPGKPAHAPHQMSFDEASELLSEFVDSFESPVQSFFSDESSQPYAADLHRLFPKFVLEEGKVPPTSVARNTTAAVREAIAAAEQLLGARQRMTTAMVNRAAKETNPTLRASILRSTHANMFDTPWNLCKCISCILAYGSPTVFVEQGILRCPTHFASLPPRHELLQEMRAARFTDASRDPMPTATTPKNASAAATSDVAGENLGANNLADDEPWPELDAAPDCPDFAIPEPLPFSLDENASSGAAPATQAPPSMLERFFDPSTMQQLPSPPVMPDSMAAPHSHELDAQQYHSHDDEEEDEELSSICRNGHASFAHTRHQHVAYRGPPPRGDEFDRDEYDSDDEDTLVLYEDLHLLGVCDCPTCNPHPPSMEPVPVNSTHGDGLFLLKTRWMDERTGWNSRRGLARSAKHDHEYAYEAEAARIQQQQQEQLYHQQQEQLYHQQQQQQQQQLQQQSQQKQQQQQQHPHQHQSSDADSRHESTEYFDDASSNVPPSTKQQMRDRLRQKLEKRSNLAAAAEPEPDGGSNAADETALRSVDELLLFIENDAEATGGSASATVGTGNTASTSKKKKGNKSKASGASTTAATASPAIVPAVVVDTTNNTVGHTDPTDEALNAEGMSAKALKRLRQKQRKAEEKQLEENAQAQMDASVASSLQPAEEDVWLRTVELIGPTSSIPAATLREAVMDQVVIRHTLDQDKFRLLPPSQPRDKYRLVFATRDQAKIAANKQRIVRIGTTTLKVVLASNDSKEDLPASDSSSQPSQIQDPSLPDPFTIVSDGSSDAYPTADAEIPLLDLTDLAGESSDFEDDMLDDEVEQFKLFCSSLRFSAPNTERTKVSLDMSKLMLRL</sequence>
<feature type="region of interest" description="Disordered" evidence="1">
    <location>
        <begin position="1044"/>
        <end position="1081"/>
    </location>
</feature>
<name>A0A0D2WSY9_CAPO3</name>
<evidence type="ECO:0000256" key="1">
    <source>
        <dbReference type="SAM" id="MobiDB-lite"/>
    </source>
</evidence>
<evidence type="ECO:0000313" key="3">
    <source>
        <dbReference type="Proteomes" id="UP000008743"/>
    </source>
</evidence>
<feature type="compositionally biased region" description="Polar residues" evidence="1">
    <location>
        <begin position="1044"/>
        <end position="1070"/>
    </location>
</feature>
<dbReference type="InParanoid" id="A0A0D2WSY9"/>
<proteinExistence type="predicted"/>
<gene>
    <name evidence="2" type="ORF">CAOG_009833</name>
</gene>
<feature type="compositionally biased region" description="Polar residues" evidence="1">
    <location>
        <begin position="1557"/>
        <end position="1567"/>
    </location>
</feature>
<feature type="region of interest" description="Disordered" evidence="1">
    <location>
        <begin position="635"/>
        <end position="725"/>
    </location>
</feature>
<feature type="compositionally biased region" description="Low complexity" evidence="1">
    <location>
        <begin position="682"/>
        <end position="718"/>
    </location>
</feature>
<organism evidence="2 3">
    <name type="scientific">Capsaspora owczarzaki (strain ATCC 30864)</name>
    <dbReference type="NCBI Taxonomy" id="595528"/>
    <lineage>
        <taxon>Eukaryota</taxon>
        <taxon>Filasterea</taxon>
        <taxon>Capsaspora</taxon>
    </lineage>
</organism>
<feature type="region of interest" description="Disordered" evidence="1">
    <location>
        <begin position="303"/>
        <end position="364"/>
    </location>
</feature>
<keyword evidence="3" id="KW-1185">Reference proteome</keyword>
<accession>A0A0D2WSY9</accession>
<feature type="compositionally biased region" description="Low complexity" evidence="1">
    <location>
        <begin position="1645"/>
        <end position="1656"/>
    </location>
</feature>
<feature type="region of interest" description="Disordered" evidence="1">
    <location>
        <begin position="1620"/>
        <end position="1656"/>
    </location>
</feature>
<feature type="compositionally biased region" description="Polar residues" evidence="1">
    <location>
        <begin position="1254"/>
        <end position="1265"/>
    </location>
</feature>
<feature type="region of interest" description="Disordered" evidence="1">
    <location>
        <begin position="1819"/>
        <end position="1842"/>
    </location>
</feature>
<reference evidence="3" key="1">
    <citation type="submission" date="2011-02" db="EMBL/GenBank/DDBJ databases">
        <title>The Genome Sequence of Capsaspora owczarzaki ATCC 30864.</title>
        <authorList>
            <person name="Russ C."/>
            <person name="Cuomo C."/>
            <person name="Burger G."/>
            <person name="Gray M.W."/>
            <person name="Holland P.W.H."/>
            <person name="King N."/>
            <person name="Lang F.B.F."/>
            <person name="Roger A.J."/>
            <person name="Ruiz-Trillo I."/>
            <person name="Young S.K."/>
            <person name="Zeng Q."/>
            <person name="Gargeya S."/>
            <person name="Alvarado L."/>
            <person name="Berlin A."/>
            <person name="Chapman S.B."/>
            <person name="Chen Z."/>
            <person name="Freedman E."/>
            <person name="Gellesch M."/>
            <person name="Goldberg J."/>
            <person name="Griggs A."/>
            <person name="Gujja S."/>
            <person name="Heilman E."/>
            <person name="Heiman D."/>
            <person name="Howarth C."/>
            <person name="Mehta T."/>
            <person name="Neiman D."/>
            <person name="Pearson M."/>
            <person name="Roberts A."/>
            <person name="Saif S."/>
            <person name="Shea T."/>
            <person name="Shenoy N."/>
            <person name="Sisk P."/>
            <person name="Stolte C."/>
            <person name="Sykes S."/>
            <person name="White J."/>
            <person name="Yandava C."/>
            <person name="Haas B."/>
            <person name="Nusbaum C."/>
            <person name="Birren B."/>
        </authorList>
    </citation>
    <scope>NUCLEOTIDE SEQUENCE</scope>
    <source>
        <strain evidence="3">ATCC 30864</strain>
    </source>
</reference>
<feature type="compositionally biased region" description="Low complexity" evidence="1">
    <location>
        <begin position="1520"/>
        <end position="1535"/>
    </location>
</feature>
<feature type="region of interest" description="Disordered" evidence="1">
    <location>
        <begin position="1520"/>
        <end position="1573"/>
    </location>
</feature>
<feature type="compositionally biased region" description="Basic and acidic residues" evidence="1">
    <location>
        <begin position="1540"/>
        <end position="1551"/>
    </location>
</feature>
<evidence type="ECO:0000313" key="2">
    <source>
        <dbReference type="EMBL" id="KJE94623.1"/>
    </source>
</evidence>
<feature type="compositionally biased region" description="Basic and acidic residues" evidence="1">
    <location>
        <begin position="637"/>
        <end position="648"/>
    </location>
</feature>
<feature type="region of interest" description="Disordered" evidence="1">
    <location>
        <begin position="94"/>
        <end position="118"/>
    </location>
</feature>
<dbReference type="EMBL" id="KE346367">
    <property type="protein sequence ID" value="KJE94623.1"/>
    <property type="molecule type" value="Genomic_DNA"/>
</dbReference>
<feature type="region of interest" description="Disordered" evidence="1">
    <location>
        <begin position="1"/>
        <end position="62"/>
    </location>
</feature>
<feature type="compositionally biased region" description="Low complexity" evidence="1">
    <location>
        <begin position="535"/>
        <end position="556"/>
    </location>
</feature>
<dbReference type="STRING" id="595528.A0A0D2WSY9"/>
<dbReference type="Proteomes" id="UP000008743">
    <property type="component" value="Unassembled WGS sequence"/>
</dbReference>
<feature type="region of interest" description="Disordered" evidence="1">
    <location>
        <begin position="473"/>
        <end position="579"/>
    </location>
</feature>
<feature type="region of interest" description="Disordered" evidence="1">
    <location>
        <begin position="1387"/>
        <end position="1412"/>
    </location>
</feature>